<organism evidence="1 2">
    <name type="scientific">Artemisia annua</name>
    <name type="common">Sweet wormwood</name>
    <dbReference type="NCBI Taxonomy" id="35608"/>
    <lineage>
        <taxon>Eukaryota</taxon>
        <taxon>Viridiplantae</taxon>
        <taxon>Streptophyta</taxon>
        <taxon>Embryophyta</taxon>
        <taxon>Tracheophyta</taxon>
        <taxon>Spermatophyta</taxon>
        <taxon>Magnoliopsida</taxon>
        <taxon>eudicotyledons</taxon>
        <taxon>Gunneridae</taxon>
        <taxon>Pentapetalae</taxon>
        <taxon>asterids</taxon>
        <taxon>campanulids</taxon>
        <taxon>Asterales</taxon>
        <taxon>Asteraceae</taxon>
        <taxon>Asteroideae</taxon>
        <taxon>Anthemideae</taxon>
        <taxon>Artemisiinae</taxon>
        <taxon>Artemisia</taxon>
    </lineage>
</organism>
<evidence type="ECO:0000313" key="1">
    <source>
        <dbReference type="EMBL" id="PWA42381.1"/>
    </source>
</evidence>
<accession>A0A2U1L052</accession>
<keyword evidence="2" id="KW-1185">Reference proteome</keyword>
<reference evidence="1 2" key="1">
    <citation type="journal article" date="2018" name="Mol. Plant">
        <title>The genome of Artemisia annua provides insight into the evolution of Asteraceae family and artemisinin biosynthesis.</title>
        <authorList>
            <person name="Shen Q."/>
            <person name="Zhang L."/>
            <person name="Liao Z."/>
            <person name="Wang S."/>
            <person name="Yan T."/>
            <person name="Shi P."/>
            <person name="Liu M."/>
            <person name="Fu X."/>
            <person name="Pan Q."/>
            <person name="Wang Y."/>
            <person name="Lv Z."/>
            <person name="Lu X."/>
            <person name="Zhang F."/>
            <person name="Jiang W."/>
            <person name="Ma Y."/>
            <person name="Chen M."/>
            <person name="Hao X."/>
            <person name="Li L."/>
            <person name="Tang Y."/>
            <person name="Lv G."/>
            <person name="Zhou Y."/>
            <person name="Sun X."/>
            <person name="Brodelius P.E."/>
            <person name="Rose J.K.C."/>
            <person name="Tang K."/>
        </authorList>
    </citation>
    <scope>NUCLEOTIDE SEQUENCE [LARGE SCALE GENOMIC DNA]</scope>
    <source>
        <strain evidence="2">cv. Huhao1</strain>
        <tissue evidence="1">Leaf</tissue>
    </source>
</reference>
<protein>
    <submittedName>
        <fullName evidence="1">Uncharacterized protein</fullName>
    </submittedName>
</protein>
<dbReference type="Proteomes" id="UP000245207">
    <property type="component" value="Unassembled WGS sequence"/>
</dbReference>
<name>A0A2U1L052_ARTAN</name>
<gene>
    <name evidence="1" type="ORF">CTI12_AA497270</name>
</gene>
<dbReference type="AlphaFoldDB" id="A0A2U1L052"/>
<proteinExistence type="predicted"/>
<comment type="caution">
    <text evidence="1">The sequence shown here is derived from an EMBL/GenBank/DDBJ whole genome shotgun (WGS) entry which is preliminary data.</text>
</comment>
<sequence>MNRFTFDDPKVSALCFVAEHFAMNISSNAGLYNINWNSTFQIGSRVFFIVSCKLCQSFPLKLSSQYGGTFCYKHRIVPGALTIIWANIEYPTSEKSYVTELIRKNIHNKNIES</sequence>
<evidence type="ECO:0000313" key="2">
    <source>
        <dbReference type="Proteomes" id="UP000245207"/>
    </source>
</evidence>
<dbReference type="EMBL" id="PKPP01012441">
    <property type="protein sequence ID" value="PWA42381.1"/>
    <property type="molecule type" value="Genomic_DNA"/>
</dbReference>